<dbReference type="InterPro" id="IPR008266">
    <property type="entry name" value="Tyr_kinase_AS"/>
</dbReference>
<evidence type="ECO:0000256" key="5">
    <source>
        <dbReference type="ARBA" id="ARBA00022840"/>
    </source>
</evidence>
<evidence type="ECO:0000256" key="3">
    <source>
        <dbReference type="ARBA" id="ARBA00022729"/>
    </source>
</evidence>
<dbReference type="InterPro" id="IPR017441">
    <property type="entry name" value="Protein_kinase_ATP_BS"/>
</dbReference>
<dbReference type="PANTHER" id="PTHR24416:SF550">
    <property type="entry name" value="FIBROBLAST GROWTH FACTOR RECEPTOR HOMOLOG 1-RELATED"/>
    <property type="match status" value="1"/>
</dbReference>
<dbReference type="InterPro" id="IPR011009">
    <property type="entry name" value="Kinase-like_dom_sf"/>
</dbReference>
<feature type="non-terminal residue" evidence="12">
    <location>
        <position position="300"/>
    </location>
</feature>
<dbReference type="Gene3D" id="1.10.510.10">
    <property type="entry name" value="Transferase(Phosphotransferase) domain 1"/>
    <property type="match status" value="1"/>
</dbReference>
<dbReference type="Gene3D" id="3.30.200.20">
    <property type="entry name" value="Phosphorylase Kinase, domain 1"/>
    <property type="match status" value="1"/>
</dbReference>
<evidence type="ECO:0000256" key="2">
    <source>
        <dbReference type="ARBA" id="ARBA00022692"/>
    </source>
</evidence>
<dbReference type="Proteomes" id="UP001159405">
    <property type="component" value="Unassembled WGS sequence"/>
</dbReference>
<evidence type="ECO:0000256" key="1">
    <source>
        <dbReference type="ARBA" id="ARBA00004167"/>
    </source>
</evidence>
<dbReference type="EMBL" id="CALNXK010000071">
    <property type="protein sequence ID" value="CAH3143402.1"/>
    <property type="molecule type" value="Genomic_DNA"/>
</dbReference>
<dbReference type="PANTHER" id="PTHR24416">
    <property type="entry name" value="TYROSINE-PROTEIN KINASE RECEPTOR"/>
    <property type="match status" value="1"/>
</dbReference>
<keyword evidence="3" id="KW-0732">Signal</keyword>
<feature type="non-terminal residue" evidence="12">
    <location>
        <position position="1"/>
    </location>
</feature>
<evidence type="ECO:0000256" key="10">
    <source>
        <dbReference type="PROSITE-ProRule" id="PRU10141"/>
    </source>
</evidence>
<comment type="catalytic activity">
    <reaction evidence="9">
        <text>L-tyrosyl-[protein] + ATP = O-phospho-L-tyrosyl-[protein] + ADP + H(+)</text>
        <dbReference type="Rhea" id="RHEA:10596"/>
        <dbReference type="Rhea" id="RHEA-COMP:10136"/>
        <dbReference type="Rhea" id="RHEA-COMP:20101"/>
        <dbReference type="ChEBI" id="CHEBI:15378"/>
        <dbReference type="ChEBI" id="CHEBI:30616"/>
        <dbReference type="ChEBI" id="CHEBI:46858"/>
        <dbReference type="ChEBI" id="CHEBI:61978"/>
        <dbReference type="ChEBI" id="CHEBI:456216"/>
        <dbReference type="EC" id="2.7.10.1"/>
    </reaction>
</comment>
<proteinExistence type="predicted"/>
<dbReference type="PROSITE" id="PS00109">
    <property type="entry name" value="PROTEIN_KINASE_TYR"/>
    <property type="match status" value="1"/>
</dbReference>
<dbReference type="PROSITE" id="PS50011">
    <property type="entry name" value="PROTEIN_KINASE_DOM"/>
    <property type="match status" value="1"/>
</dbReference>
<keyword evidence="2" id="KW-0812">Transmembrane</keyword>
<keyword evidence="5 10" id="KW-0067">ATP-binding</keyword>
<sequence>SILLKQKEESWEIDLDRLMVSDVVLGEGEFGIVNKGSYRGQDGRIYDVAVKQLKDGTSMADKNDLLSEVKVLKKAGRHPNIVSLVGVCTREEKILVLTELVPYGSLKNFLISKRIACVSGEESRYVNVRFGLNDRTLLKIAFQIALGMKFLEKKKCVHRDLSSRNVFIGENLVAKVGDFGLARDISDYGIYTKISCGRVPWRWLSLESLKAQVYTAKSDVWSYGIVLWEIATYGEEPYPKIETPMDLILWLSMGNRMSRPEHSSEKLYEMMCLCWKENPLMRPTFADITKQFPYYLQRYK</sequence>
<dbReference type="InterPro" id="IPR000719">
    <property type="entry name" value="Prot_kinase_dom"/>
</dbReference>
<organism evidence="12 13">
    <name type="scientific">Porites lobata</name>
    <dbReference type="NCBI Taxonomy" id="104759"/>
    <lineage>
        <taxon>Eukaryota</taxon>
        <taxon>Metazoa</taxon>
        <taxon>Cnidaria</taxon>
        <taxon>Anthozoa</taxon>
        <taxon>Hexacorallia</taxon>
        <taxon>Scleractinia</taxon>
        <taxon>Fungiina</taxon>
        <taxon>Poritidae</taxon>
        <taxon>Porites</taxon>
    </lineage>
</organism>
<dbReference type="Pfam" id="PF07714">
    <property type="entry name" value="PK_Tyr_Ser-Thr"/>
    <property type="match status" value="1"/>
</dbReference>
<evidence type="ECO:0000313" key="12">
    <source>
        <dbReference type="EMBL" id="CAH3143402.1"/>
    </source>
</evidence>
<protein>
    <recommendedName>
        <fullName evidence="11">Protein kinase domain-containing protein</fullName>
    </recommendedName>
</protein>
<gene>
    <name evidence="12" type="ORF">PLOB_00043514</name>
</gene>
<dbReference type="InterPro" id="IPR050122">
    <property type="entry name" value="RTK"/>
</dbReference>
<feature type="domain" description="Protein kinase" evidence="11">
    <location>
        <begin position="19"/>
        <end position="295"/>
    </location>
</feature>
<feature type="binding site" evidence="10">
    <location>
        <position position="51"/>
    </location>
    <ligand>
        <name>ATP</name>
        <dbReference type="ChEBI" id="CHEBI:30616"/>
    </ligand>
</feature>
<comment type="caution">
    <text evidence="12">The sequence shown here is derived from an EMBL/GenBank/DDBJ whole genome shotgun (WGS) entry which is preliminary data.</text>
</comment>
<keyword evidence="7" id="KW-0472">Membrane</keyword>
<reference evidence="12 13" key="1">
    <citation type="submission" date="2022-05" db="EMBL/GenBank/DDBJ databases">
        <authorList>
            <consortium name="Genoscope - CEA"/>
            <person name="William W."/>
        </authorList>
    </citation>
    <scope>NUCLEOTIDE SEQUENCE [LARGE SCALE GENOMIC DNA]</scope>
</reference>
<dbReference type="PROSITE" id="PS00107">
    <property type="entry name" value="PROTEIN_KINASE_ATP"/>
    <property type="match status" value="1"/>
</dbReference>
<evidence type="ECO:0000256" key="7">
    <source>
        <dbReference type="ARBA" id="ARBA00023136"/>
    </source>
</evidence>
<evidence type="ECO:0000313" key="13">
    <source>
        <dbReference type="Proteomes" id="UP001159405"/>
    </source>
</evidence>
<keyword evidence="8" id="KW-0675">Receptor</keyword>
<keyword evidence="13" id="KW-1185">Reference proteome</keyword>
<keyword evidence="6" id="KW-1133">Transmembrane helix</keyword>
<name>A0ABN8PHH3_9CNID</name>
<evidence type="ECO:0000256" key="6">
    <source>
        <dbReference type="ARBA" id="ARBA00022989"/>
    </source>
</evidence>
<evidence type="ECO:0000259" key="11">
    <source>
        <dbReference type="PROSITE" id="PS50011"/>
    </source>
</evidence>
<dbReference type="SUPFAM" id="SSF56112">
    <property type="entry name" value="Protein kinase-like (PK-like)"/>
    <property type="match status" value="1"/>
</dbReference>
<evidence type="ECO:0000256" key="8">
    <source>
        <dbReference type="ARBA" id="ARBA00023170"/>
    </source>
</evidence>
<dbReference type="CDD" id="cd00192">
    <property type="entry name" value="PTKc"/>
    <property type="match status" value="1"/>
</dbReference>
<evidence type="ECO:0000256" key="9">
    <source>
        <dbReference type="ARBA" id="ARBA00051243"/>
    </source>
</evidence>
<dbReference type="InterPro" id="IPR001245">
    <property type="entry name" value="Ser-Thr/Tyr_kinase_cat_dom"/>
</dbReference>
<comment type="subcellular location">
    <subcellularLocation>
        <location evidence="1">Membrane</location>
        <topology evidence="1">Single-pass membrane protein</topology>
    </subcellularLocation>
</comment>
<evidence type="ECO:0000256" key="4">
    <source>
        <dbReference type="ARBA" id="ARBA00022741"/>
    </source>
</evidence>
<dbReference type="PIRSF" id="PIRSF000615">
    <property type="entry name" value="TyrPK_CSF1-R"/>
    <property type="match status" value="1"/>
</dbReference>
<keyword evidence="4 10" id="KW-0547">Nucleotide-binding</keyword>
<dbReference type="PRINTS" id="PR00109">
    <property type="entry name" value="TYRKINASE"/>
</dbReference>
<accession>A0ABN8PHH3</accession>